<keyword evidence="2" id="KW-0963">Cytoplasm</keyword>
<evidence type="ECO:0000256" key="3">
    <source>
        <dbReference type="ARBA" id="ARBA00022664"/>
    </source>
</evidence>
<dbReference type="EnsemblMetazoa" id="RPRC004346-RA">
    <property type="protein sequence ID" value="RPRC004346-PA"/>
    <property type="gene ID" value="RPRC004346"/>
</dbReference>
<dbReference type="EMBL" id="ACPB03021530">
    <property type="status" value="NOT_ANNOTATED_CDS"/>
    <property type="molecule type" value="Genomic_DNA"/>
</dbReference>
<evidence type="ECO:0000313" key="10">
    <source>
        <dbReference type="Proteomes" id="UP000015103"/>
    </source>
</evidence>
<evidence type="ECO:0000256" key="8">
    <source>
        <dbReference type="ARBA" id="ARBA00023242"/>
    </source>
</evidence>
<evidence type="ECO:0000256" key="5">
    <source>
        <dbReference type="ARBA" id="ARBA00022723"/>
    </source>
</evidence>
<dbReference type="PANTHER" id="PTHR15728">
    <property type="entry name" value="DEADENYLATION COMPLEX CATALYTIC SUBUNIT PAN2"/>
    <property type="match status" value="1"/>
</dbReference>
<dbReference type="SUPFAM" id="SSF50978">
    <property type="entry name" value="WD40 repeat-like"/>
    <property type="match status" value="1"/>
</dbReference>
<dbReference type="InterPro" id="IPR036397">
    <property type="entry name" value="RNaseH_sf"/>
</dbReference>
<dbReference type="Gene3D" id="3.30.420.10">
    <property type="entry name" value="Ribonuclease H-like superfamily/Ribonuclease H"/>
    <property type="match status" value="1"/>
</dbReference>
<keyword evidence="4" id="KW-0540">Nuclease</keyword>
<evidence type="ECO:0000256" key="7">
    <source>
        <dbReference type="ARBA" id="ARBA00022839"/>
    </source>
</evidence>
<dbReference type="CDD" id="cd06143">
    <property type="entry name" value="PAN2_exo"/>
    <property type="match status" value="1"/>
</dbReference>
<sequence length="1277" mass="141819">SFTLTNDTFISVEEQFTEDYINAEFHERSTILVDGGENFGVSALAFDSHEELLWMGNHGGHVTSYYGADLQKYTSFQVHATDEIRCLHSIDGGILALSPNSLRYQMRRGLPLYTHSSVNMEEMQCLIPMKHSPDNFLLGGHNPRIIELNLAEGRELQMIDVGEGGCAIMRQQSRFLCCGDPAGKVELRDPLTLKVEHSLETHSASLSDFDVHGNLLVTCGFSNRQASALSCDTLLLVFDLRMLRAVAPINVLLDPLLLRFMPSFSSRLAVASPTGQLQFVETVVSEPDMTLYQVNWPSAGCVVSSLDVCSSSQAVVVGGSGGSLHLMSSNHSPLYNAFSRPTEFADPLETYDPLINLDDTMAILAAIPLPLIDGPLLSDWPKQFVARGYRRTPPINPEILKTMKMQGTVGYAPNPNTRRRNQVSETYTRRLDGGRGGTPSVAGSGEDQAGFVAIPKRYRKPDIKYNKAGGQLLEGEADIDHYSKSGLSGLEATLPNSYCNAMLQVLYFTEGIRTVMLAHQCSGEFCVCCELGFLFHMLGSGAPCHSGNLLRALRSAKEASALRLILSDTSAQDANLLLLIQARISWNRFILHQMHSELLETKRKEAKIPMKKEVVNCLNYAYFKSNHTYTFICNNFKVAAHFLLSRDYCDVKTDGWKSLNENLRTTSFHQDTSKGETEVSWLFGSRQTHIFTCLKCNNKSSKEATLLVHNLIYPQTKGENNEASFCQVLEMSVGGSQVTPAWCEPCHKFQPTLQERKVKTLPPVLSVNCGNNNESDKKFWKDQMDAVVLKVLQGSGDLMAPSNARQCRYGSACTRVGCRFKHPQQMTGIASLYRSVDKLGISVPSHLYQSHSWVPLTLSAALSSSGQLTISSNSTAVPTDSPQLTYNLYAVVCYGPGKGNMTIEYIGPVMRDSLEGGVILRDFLRYGCGLKKVLLKLKVQSSGASEKYCYFQQKYADDTTLIAKRKMGPRVFRLLRALSLLSWYSIFFWCNITPVGGHEAVWFSMDWKVPCVLYWRQSSVSSLENEFGVGDLFAVTPPAISPEVLINVPKCATIIPLSPTEIPKQGDLVAIDAEFVTLNQEESELRSDGKLATVKPSHMSVARISCVRGQGPLEGTAFIDDYISTQEQVYDYLTKFSGIKPGDLDATCSSKNLTTLKSTYLKLRYLIDNGVIFVGHGLNNDFRVINVVVPPGQIIDTVQLYYLPHQRMVSLRFLAWHFIGIKIQSETHDSIEDARAALRLYKKYLELEAQGILQSSLEEMYTVGKSLHWKVPGVETH</sequence>
<keyword evidence="10" id="KW-1185">Reference proteome</keyword>
<dbReference type="GO" id="GO:0046872">
    <property type="term" value="F:metal ion binding"/>
    <property type="evidence" value="ECO:0007669"/>
    <property type="project" value="UniProtKB-KW"/>
</dbReference>
<dbReference type="InterPro" id="IPR012337">
    <property type="entry name" value="RNaseH-like_sf"/>
</dbReference>
<organism evidence="9 10">
    <name type="scientific">Rhodnius prolixus</name>
    <name type="common">Triatomid bug</name>
    <dbReference type="NCBI Taxonomy" id="13249"/>
    <lineage>
        <taxon>Eukaryota</taxon>
        <taxon>Metazoa</taxon>
        <taxon>Ecdysozoa</taxon>
        <taxon>Arthropoda</taxon>
        <taxon>Hexapoda</taxon>
        <taxon>Insecta</taxon>
        <taxon>Pterygota</taxon>
        <taxon>Neoptera</taxon>
        <taxon>Paraneoptera</taxon>
        <taxon>Hemiptera</taxon>
        <taxon>Heteroptera</taxon>
        <taxon>Panheteroptera</taxon>
        <taxon>Cimicomorpha</taxon>
        <taxon>Reduviidae</taxon>
        <taxon>Triatominae</taxon>
        <taxon>Rhodnius</taxon>
    </lineage>
</organism>
<dbReference type="Pfam" id="PF13423">
    <property type="entry name" value="UCH_1"/>
    <property type="match status" value="1"/>
</dbReference>
<dbReference type="FunFam" id="3.30.420.10:FF:000011">
    <property type="entry name" value="PAN2-PAN3 deadenylation complex catalytic subunit PAN2"/>
    <property type="match status" value="1"/>
</dbReference>
<dbReference type="Proteomes" id="UP000015103">
    <property type="component" value="Unassembled WGS sequence"/>
</dbReference>
<dbReference type="SUPFAM" id="SSF53098">
    <property type="entry name" value="Ribonuclease H-like"/>
    <property type="match status" value="1"/>
</dbReference>
<dbReference type="FunCoup" id="T1HJX4">
    <property type="interactions" value="1291"/>
</dbReference>
<dbReference type="eggNOG" id="KOG1275">
    <property type="taxonomic scope" value="Eukaryota"/>
</dbReference>
<dbReference type="GO" id="GO:0000932">
    <property type="term" value="C:P-body"/>
    <property type="evidence" value="ECO:0007669"/>
    <property type="project" value="TreeGrafter"/>
</dbReference>
<evidence type="ECO:0000256" key="4">
    <source>
        <dbReference type="ARBA" id="ARBA00022722"/>
    </source>
</evidence>
<dbReference type="GO" id="GO:0006397">
    <property type="term" value="P:mRNA processing"/>
    <property type="evidence" value="ECO:0007669"/>
    <property type="project" value="UniProtKB-KW"/>
</dbReference>
<evidence type="ECO:0000256" key="1">
    <source>
        <dbReference type="ARBA" id="ARBA00001663"/>
    </source>
</evidence>
<dbReference type="GO" id="GO:0031251">
    <property type="term" value="C:PAN complex"/>
    <property type="evidence" value="ECO:0007669"/>
    <property type="project" value="InterPro"/>
</dbReference>
<dbReference type="GO" id="GO:0003676">
    <property type="term" value="F:nucleic acid binding"/>
    <property type="evidence" value="ECO:0007669"/>
    <property type="project" value="InterPro"/>
</dbReference>
<name>T1HJX4_RHOPR</name>
<dbReference type="Pfam" id="PF00929">
    <property type="entry name" value="RNase_T"/>
    <property type="match status" value="1"/>
</dbReference>
<dbReference type="Pfam" id="PF20770">
    <property type="entry name" value="PAN2_N"/>
    <property type="match status" value="1"/>
</dbReference>
<dbReference type="HAMAP" id="MF_03182">
    <property type="entry name" value="PAN2"/>
    <property type="match status" value="1"/>
</dbReference>
<dbReference type="InterPro" id="IPR028881">
    <property type="entry name" value="PAN2_UCH_dom"/>
</dbReference>
<proteinExistence type="inferred from homology"/>
<dbReference type="STRING" id="13249.T1HJX4"/>
<dbReference type="InterPro" id="IPR028889">
    <property type="entry name" value="USP"/>
</dbReference>
<reference evidence="9" key="1">
    <citation type="submission" date="2015-05" db="UniProtKB">
        <authorList>
            <consortium name="EnsemblMetazoa"/>
        </authorList>
    </citation>
    <scope>IDENTIFICATION</scope>
</reference>
<keyword evidence="3" id="KW-0507">mRNA processing</keyword>
<dbReference type="HOGENOM" id="CLU_002369_0_0_1"/>
<protein>
    <submittedName>
        <fullName evidence="9">USP domain-containing protein</fullName>
    </submittedName>
</protein>
<dbReference type="InterPro" id="IPR030843">
    <property type="entry name" value="PAN2"/>
</dbReference>
<dbReference type="InterPro" id="IPR036322">
    <property type="entry name" value="WD40_repeat_dom_sf"/>
</dbReference>
<dbReference type="VEuPathDB" id="VectorBase:RPRC004346"/>
<dbReference type="PROSITE" id="PS50235">
    <property type="entry name" value="USP_3"/>
    <property type="match status" value="1"/>
</dbReference>
<dbReference type="InParanoid" id="T1HJX4"/>
<dbReference type="InterPro" id="IPR015943">
    <property type="entry name" value="WD40/YVTN_repeat-like_dom_sf"/>
</dbReference>
<evidence type="ECO:0000256" key="2">
    <source>
        <dbReference type="ARBA" id="ARBA00022490"/>
    </source>
</evidence>
<dbReference type="InterPro" id="IPR013520">
    <property type="entry name" value="Ribonucl_H"/>
</dbReference>
<dbReference type="GO" id="GO:0000289">
    <property type="term" value="P:nuclear-transcribed mRNA poly(A) tail shortening"/>
    <property type="evidence" value="ECO:0007669"/>
    <property type="project" value="InterPro"/>
</dbReference>
<accession>T1HJX4</accession>
<dbReference type="PANTHER" id="PTHR15728:SF0">
    <property type="entry name" value="PAN2-PAN3 DEADENYLATION COMPLEX CATALYTIC SUBUNIT PAN2"/>
    <property type="match status" value="1"/>
</dbReference>
<dbReference type="InterPro" id="IPR050785">
    <property type="entry name" value="PAN2-PAN3_catalytic_subunit"/>
</dbReference>
<dbReference type="OMA" id="TQELLWT"/>
<keyword evidence="7" id="KW-0269">Exonuclease</keyword>
<dbReference type="AlphaFoldDB" id="T1HJX4"/>
<keyword evidence="8" id="KW-0539">Nucleus</keyword>
<evidence type="ECO:0000256" key="6">
    <source>
        <dbReference type="ARBA" id="ARBA00022801"/>
    </source>
</evidence>
<dbReference type="GO" id="GO:0004535">
    <property type="term" value="F:poly(A)-specific ribonuclease activity"/>
    <property type="evidence" value="ECO:0007669"/>
    <property type="project" value="UniProtKB-EC"/>
</dbReference>
<comment type="catalytic activity">
    <reaction evidence="1">
        <text>Exonucleolytic cleavage of poly(A) to 5'-AMP.</text>
        <dbReference type="EC" id="3.1.13.4"/>
    </reaction>
</comment>
<evidence type="ECO:0000313" key="9">
    <source>
        <dbReference type="EnsemblMetazoa" id="RPRC004346-PA"/>
    </source>
</evidence>
<dbReference type="Gene3D" id="3.90.70.10">
    <property type="entry name" value="Cysteine proteinases"/>
    <property type="match status" value="1"/>
</dbReference>
<dbReference type="InterPro" id="IPR048841">
    <property type="entry name" value="PAN2_N"/>
</dbReference>
<keyword evidence="5" id="KW-0479">Metal-binding</keyword>
<dbReference type="FunFam" id="2.130.10.10:FF:000421">
    <property type="entry name" value="PAN2-PAN3 deadenylation complex catalytic subunit PAN2"/>
    <property type="match status" value="1"/>
</dbReference>
<dbReference type="SMART" id="SM00479">
    <property type="entry name" value="EXOIII"/>
    <property type="match status" value="1"/>
</dbReference>
<keyword evidence="6" id="KW-0378">Hydrolase</keyword>
<dbReference type="InterPro" id="IPR038765">
    <property type="entry name" value="Papain-like_cys_pep_sf"/>
</dbReference>
<dbReference type="Gene3D" id="2.130.10.10">
    <property type="entry name" value="YVTN repeat-like/Quinoprotein amine dehydrogenase"/>
    <property type="match status" value="1"/>
</dbReference>
<dbReference type="SUPFAM" id="SSF54001">
    <property type="entry name" value="Cysteine proteinases"/>
    <property type="match status" value="1"/>
</dbReference>